<keyword evidence="2" id="KW-1185">Reference proteome</keyword>
<proteinExistence type="predicted"/>
<reference evidence="1 2" key="1">
    <citation type="journal article" date="2023" name="Sci. Data">
        <title>Genome assembly of the Korean intertidal mud-creeper Batillaria attramentaria.</title>
        <authorList>
            <person name="Patra A.K."/>
            <person name="Ho P.T."/>
            <person name="Jun S."/>
            <person name="Lee S.J."/>
            <person name="Kim Y."/>
            <person name="Won Y.J."/>
        </authorList>
    </citation>
    <scope>NUCLEOTIDE SEQUENCE [LARGE SCALE GENOMIC DNA]</scope>
    <source>
        <strain evidence="1">Wonlab-2016</strain>
    </source>
</reference>
<dbReference type="Proteomes" id="UP001519460">
    <property type="component" value="Unassembled WGS sequence"/>
</dbReference>
<organism evidence="1 2">
    <name type="scientific">Batillaria attramentaria</name>
    <dbReference type="NCBI Taxonomy" id="370345"/>
    <lineage>
        <taxon>Eukaryota</taxon>
        <taxon>Metazoa</taxon>
        <taxon>Spiralia</taxon>
        <taxon>Lophotrochozoa</taxon>
        <taxon>Mollusca</taxon>
        <taxon>Gastropoda</taxon>
        <taxon>Caenogastropoda</taxon>
        <taxon>Sorbeoconcha</taxon>
        <taxon>Cerithioidea</taxon>
        <taxon>Batillariidae</taxon>
        <taxon>Batillaria</taxon>
    </lineage>
</organism>
<sequence>MKAATSEMKVIALIAWLDECAKLFSGDELTPVLYHLEPSAQISCFDLWEANILQ</sequence>
<comment type="caution">
    <text evidence="1">The sequence shown here is derived from an EMBL/GenBank/DDBJ whole genome shotgun (WGS) entry which is preliminary data.</text>
</comment>
<accession>A0ABD0KC50</accession>
<evidence type="ECO:0000313" key="2">
    <source>
        <dbReference type="Proteomes" id="UP001519460"/>
    </source>
</evidence>
<name>A0ABD0KC50_9CAEN</name>
<gene>
    <name evidence="1" type="ORF">BaRGS_00024086</name>
</gene>
<dbReference type="AlphaFoldDB" id="A0ABD0KC50"/>
<protein>
    <submittedName>
        <fullName evidence="1">Uncharacterized protein</fullName>
    </submittedName>
</protein>
<feature type="non-terminal residue" evidence="1">
    <location>
        <position position="54"/>
    </location>
</feature>
<dbReference type="EMBL" id="JACVVK020000206">
    <property type="protein sequence ID" value="KAK7484678.1"/>
    <property type="molecule type" value="Genomic_DNA"/>
</dbReference>
<evidence type="ECO:0000313" key="1">
    <source>
        <dbReference type="EMBL" id="KAK7484678.1"/>
    </source>
</evidence>